<feature type="non-terminal residue" evidence="4">
    <location>
        <position position="151"/>
    </location>
</feature>
<evidence type="ECO:0000313" key="4">
    <source>
        <dbReference type="EMBL" id="GKT28886.1"/>
    </source>
</evidence>
<protein>
    <submittedName>
        <fullName evidence="4">Nickel ABC transporter permease</fullName>
    </submittedName>
</protein>
<feature type="signal peptide" evidence="3">
    <location>
        <begin position="1"/>
        <end position="19"/>
    </location>
</feature>
<accession>A0ABQ5K8J3</accession>
<feature type="region of interest" description="Disordered" evidence="1">
    <location>
        <begin position="39"/>
        <end position="76"/>
    </location>
</feature>
<proteinExistence type="predicted"/>
<gene>
    <name evidence="4" type="ORF">ADUPG1_000922</name>
</gene>
<reference evidence="4" key="1">
    <citation type="submission" date="2022-03" db="EMBL/GenBank/DDBJ databases">
        <title>Draft genome sequence of Aduncisulcus paluster, a free-living microaerophilic Fornicata.</title>
        <authorList>
            <person name="Yuyama I."/>
            <person name="Kume K."/>
            <person name="Tamura T."/>
            <person name="Inagaki Y."/>
            <person name="Hashimoto T."/>
        </authorList>
    </citation>
    <scope>NUCLEOTIDE SEQUENCE</scope>
    <source>
        <strain evidence="4">NY0171</strain>
    </source>
</reference>
<sequence length="151" mass="16219">MKNANTLFILILTFTFAFAFSATESKAQATNPFLAPQKQEAGQMENTHQPASSPFGKAAPAPSPFGKASPAPAPQSVQKDWTGGIYSKVMFKITMLQKEIRAQLTGFARDIKKTPSANRSGSTFMSWVITLVHVGSATAAVCLAYLFLDKG</sequence>
<evidence type="ECO:0000313" key="5">
    <source>
        <dbReference type="Proteomes" id="UP001057375"/>
    </source>
</evidence>
<feature type="transmembrane region" description="Helical" evidence="2">
    <location>
        <begin position="124"/>
        <end position="148"/>
    </location>
</feature>
<evidence type="ECO:0000256" key="3">
    <source>
        <dbReference type="SAM" id="SignalP"/>
    </source>
</evidence>
<keyword evidence="5" id="KW-1185">Reference proteome</keyword>
<name>A0ABQ5K8J3_9EUKA</name>
<keyword evidence="2" id="KW-0472">Membrane</keyword>
<dbReference type="Proteomes" id="UP001057375">
    <property type="component" value="Unassembled WGS sequence"/>
</dbReference>
<keyword evidence="2" id="KW-1133">Transmembrane helix</keyword>
<organism evidence="4 5">
    <name type="scientific">Aduncisulcus paluster</name>
    <dbReference type="NCBI Taxonomy" id="2918883"/>
    <lineage>
        <taxon>Eukaryota</taxon>
        <taxon>Metamonada</taxon>
        <taxon>Carpediemonas-like organisms</taxon>
        <taxon>Aduncisulcus</taxon>
    </lineage>
</organism>
<evidence type="ECO:0000256" key="2">
    <source>
        <dbReference type="SAM" id="Phobius"/>
    </source>
</evidence>
<feature type="chain" id="PRO_5046147157" evidence="3">
    <location>
        <begin position="20"/>
        <end position="151"/>
    </location>
</feature>
<evidence type="ECO:0000256" key="1">
    <source>
        <dbReference type="SAM" id="MobiDB-lite"/>
    </source>
</evidence>
<keyword evidence="2" id="KW-0812">Transmembrane</keyword>
<comment type="caution">
    <text evidence="4">The sequence shown here is derived from an EMBL/GenBank/DDBJ whole genome shotgun (WGS) entry which is preliminary data.</text>
</comment>
<dbReference type="EMBL" id="BQXS01000523">
    <property type="protein sequence ID" value="GKT28886.1"/>
    <property type="molecule type" value="Genomic_DNA"/>
</dbReference>
<keyword evidence="3" id="KW-0732">Signal</keyword>